<dbReference type="EMBL" id="JAABOE010000180">
    <property type="protein sequence ID" value="KAF3159699.1"/>
    <property type="molecule type" value="Genomic_DNA"/>
</dbReference>
<dbReference type="PANTHER" id="PTHR36223:SF1">
    <property type="entry name" value="TRANSCRIPTION ELONGATION FACTOR EAF N-TERMINAL DOMAIN-CONTAINING PROTEIN"/>
    <property type="match status" value="1"/>
</dbReference>
<proteinExistence type="predicted"/>
<dbReference type="InterPro" id="IPR057678">
    <property type="entry name" value="DUF7918"/>
</dbReference>
<gene>
    <name evidence="3" type="ORF">TWF788_003673</name>
</gene>
<dbReference type="AlphaFoldDB" id="A0A7C8NWH9"/>
<dbReference type="Pfam" id="PF25534">
    <property type="entry name" value="DUF7918"/>
    <property type="match status" value="1"/>
</dbReference>
<evidence type="ECO:0000259" key="2">
    <source>
        <dbReference type="Pfam" id="PF25534"/>
    </source>
</evidence>
<organism evidence="3 4">
    <name type="scientific">Orbilia oligospora</name>
    <name type="common">Nematode-trapping fungus</name>
    <name type="synonym">Arthrobotrys oligospora</name>
    <dbReference type="NCBI Taxonomy" id="2813651"/>
    <lineage>
        <taxon>Eukaryota</taxon>
        <taxon>Fungi</taxon>
        <taxon>Dikarya</taxon>
        <taxon>Ascomycota</taxon>
        <taxon>Pezizomycotina</taxon>
        <taxon>Orbiliomycetes</taxon>
        <taxon>Orbiliales</taxon>
        <taxon>Orbiliaceae</taxon>
        <taxon>Orbilia</taxon>
    </lineage>
</organism>
<evidence type="ECO:0000313" key="4">
    <source>
        <dbReference type="Proteomes" id="UP000479691"/>
    </source>
</evidence>
<feature type="region of interest" description="Disordered" evidence="1">
    <location>
        <begin position="253"/>
        <end position="275"/>
    </location>
</feature>
<dbReference type="Proteomes" id="UP000479691">
    <property type="component" value="Unassembled WGS sequence"/>
</dbReference>
<evidence type="ECO:0000313" key="3">
    <source>
        <dbReference type="EMBL" id="KAF3159699.1"/>
    </source>
</evidence>
<name>A0A7C8NWH9_ORBOL</name>
<sequence length="297" mass="33419">MPEHKGISCELHVEGQKATEYQVTQTGSISTSHIISQEGKIFSFHLNITSATLGSVGRLDLELWADGQKLDAFTFTETNYLVDDAQIQDSTGAVKVVKLRFAKLKTVDEKKADQETRQDILRKLGTLEIKLWRAHQDAIQAGSFAYQQEPSNNPIHEKSIKGESITHCTEFTNAKPIQNPSSLGFLTRKIDPYETPWVTFVFRHASKSLLEAARIIPKQASIQKHAKVESENTLPDIKTKNNSEKGLDLPMIKISKTPRGKKRGLADGSASHDDRECIKWMRKRSRESIEKHWPGDS</sequence>
<feature type="domain" description="DUF7918" evidence="2">
    <location>
        <begin position="6"/>
        <end position="218"/>
    </location>
</feature>
<dbReference type="PANTHER" id="PTHR36223">
    <property type="entry name" value="BETA-LACTAMASE-TYPE TRANSPEPTIDASE FOLD DOMAIN CONTAINING PROTEIN"/>
    <property type="match status" value="1"/>
</dbReference>
<comment type="caution">
    <text evidence="3">The sequence shown here is derived from an EMBL/GenBank/DDBJ whole genome shotgun (WGS) entry which is preliminary data.</text>
</comment>
<evidence type="ECO:0000256" key="1">
    <source>
        <dbReference type="SAM" id="MobiDB-lite"/>
    </source>
</evidence>
<protein>
    <recommendedName>
        <fullName evidence="2">DUF7918 domain-containing protein</fullName>
    </recommendedName>
</protein>
<accession>A0A7C8NWH9</accession>
<reference evidence="3 4" key="1">
    <citation type="submission" date="2019-06" db="EMBL/GenBank/DDBJ databases">
        <authorList>
            <person name="Palmer J.M."/>
        </authorList>
    </citation>
    <scope>NUCLEOTIDE SEQUENCE [LARGE SCALE GENOMIC DNA]</scope>
    <source>
        <strain evidence="3 4">TWF788</strain>
    </source>
</reference>